<feature type="domain" description="Integrase catalytic" evidence="10">
    <location>
        <begin position="444"/>
        <end position="596"/>
    </location>
</feature>
<evidence type="ECO:0000259" key="9">
    <source>
        <dbReference type="PROSITE" id="PS50878"/>
    </source>
</evidence>
<dbReference type="GO" id="GO:0004519">
    <property type="term" value="F:endonuclease activity"/>
    <property type="evidence" value="ECO:0007669"/>
    <property type="project" value="UniProtKB-KW"/>
</dbReference>
<dbReference type="InterPro" id="IPR001584">
    <property type="entry name" value="Integrase_cat-core"/>
</dbReference>
<evidence type="ECO:0000256" key="7">
    <source>
        <dbReference type="ARBA" id="ARBA00022918"/>
    </source>
</evidence>
<evidence type="ECO:0000313" key="12">
    <source>
        <dbReference type="Proteomes" id="UP001608902"/>
    </source>
</evidence>
<dbReference type="Pfam" id="PF17921">
    <property type="entry name" value="Integrase_H2C2"/>
    <property type="match status" value="1"/>
</dbReference>
<dbReference type="InterPro" id="IPR000477">
    <property type="entry name" value="RT_dom"/>
</dbReference>
<feature type="domain" description="Reverse transcriptase" evidence="9">
    <location>
        <begin position="1"/>
        <end position="65"/>
    </location>
</feature>
<dbReference type="FunFam" id="3.30.70.270:FF:000020">
    <property type="entry name" value="Transposon Tf2-6 polyprotein-like Protein"/>
    <property type="match status" value="1"/>
</dbReference>
<comment type="caution">
    <text evidence="11">The sequence shown here is derived from an EMBL/GenBank/DDBJ whole genome shotgun (WGS) entry which is preliminary data.</text>
</comment>
<gene>
    <name evidence="11" type="ORF">AB6A40_005948</name>
</gene>
<dbReference type="FunFam" id="3.30.420.10:FF:000131">
    <property type="entry name" value="Protein CBG26278"/>
    <property type="match status" value="1"/>
</dbReference>
<organism evidence="11 12">
    <name type="scientific">Gnathostoma spinigerum</name>
    <dbReference type="NCBI Taxonomy" id="75299"/>
    <lineage>
        <taxon>Eukaryota</taxon>
        <taxon>Metazoa</taxon>
        <taxon>Ecdysozoa</taxon>
        <taxon>Nematoda</taxon>
        <taxon>Chromadorea</taxon>
        <taxon>Rhabditida</taxon>
        <taxon>Spirurina</taxon>
        <taxon>Gnathostomatomorpha</taxon>
        <taxon>Gnathostomatoidea</taxon>
        <taxon>Gnathostomatidae</taxon>
        <taxon>Gnathostoma</taxon>
    </lineage>
</organism>
<dbReference type="PANTHER" id="PTHR37984:SF5">
    <property type="entry name" value="PROTEIN NYNRIN-LIKE"/>
    <property type="match status" value="1"/>
</dbReference>
<name>A0ABD6EM64_9BILA</name>
<dbReference type="GO" id="GO:0003964">
    <property type="term" value="F:RNA-directed DNA polymerase activity"/>
    <property type="evidence" value="ECO:0007669"/>
    <property type="project" value="UniProtKB-KW"/>
</dbReference>
<dbReference type="FunFam" id="1.10.340.70:FF:000003">
    <property type="entry name" value="Protein CBG25708"/>
    <property type="match status" value="1"/>
</dbReference>
<dbReference type="AlphaFoldDB" id="A0ABD6EM64"/>
<keyword evidence="12" id="KW-1185">Reference proteome</keyword>
<dbReference type="EMBL" id="JBGFUD010003981">
    <property type="protein sequence ID" value="MFH4979239.1"/>
    <property type="molecule type" value="Genomic_DNA"/>
</dbReference>
<feature type="region of interest" description="Disordered" evidence="8">
    <location>
        <begin position="722"/>
        <end position="767"/>
    </location>
</feature>
<evidence type="ECO:0000256" key="8">
    <source>
        <dbReference type="SAM" id="MobiDB-lite"/>
    </source>
</evidence>
<dbReference type="PROSITE" id="PS50994">
    <property type="entry name" value="INTEGRASE"/>
    <property type="match status" value="1"/>
</dbReference>
<dbReference type="Gene3D" id="3.30.70.270">
    <property type="match status" value="2"/>
</dbReference>
<proteinExistence type="predicted"/>
<dbReference type="InterPro" id="IPR043128">
    <property type="entry name" value="Rev_trsase/Diguanyl_cyclase"/>
</dbReference>
<evidence type="ECO:0000256" key="4">
    <source>
        <dbReference type="ARBA" id="ARBA00022722"/>
    </source>
</evidence>
<dbReference type="SUPFAM" id="SSF53098">
    <property type="entry name" value="Ribonuclease H-like"/>
    <property type="match status" value="1"/>
</dbReference>
<dbReference type="InterPro" id="IPR043502">
    <property type="entry name" value="DNA/RNA_pol_sf"/>
</dbReference>
<keyword evidence="4" id="KW-0540">Nuclease</keyword>
<dbReference type="Pfam" id="PF17917">
    <property type="entry name" value="RT_RNaseH"/>
    <property type="match status" value="1"/>
</dbReference>
<dbReference type="GO" id="GO:0016787">
    <property type="term" value="F:hydrolase activity"/>
    <property type="evidence" value="ECO:0007669"/>
    <property type="project" value="UniProtKB-KW"/>
</dbReference>
<dbReference type="Gene3D" id="1.10.340.70">
    <property type="match status" value="1"/>
</dbReference>
<keyword evidence="7" id="KW-0695">RNA-directed DNA polymerase</keyword>
<keyword evidence="5" id="KW-0255">Endonuclease</keyword>
<dbReference type="EC" id="2.7.7.49" evidence="1"/>
<evidence type="ECO:0000256" key="1">
    <source>
        <dbReference type="ARBA" id="ARBA00012493"/>
    </source>
</evidence>
<dbReference type="InterPro" id="IPR012337">
    <property type="entry name" value="RNaseH-like_sf"/>
</dbReference>
<dbReference type="Gene3D" id="3.30.420.10">
    <property type="entry name" value="Ribonuclease H-like superfamily/Ribonuclease H"/>
    <property type="match status" value="1"/>
</dbReference>
<sequence>MNNMLTGIKGAVAYFEDVIVVVRTKEEHIANLDAVFRRIKEFGFHVKLEKCNFFMPCVKHLGFIIDADGRRRDPQKIEAIQKMPAPTDVSTLRSFLGLINYYGSFVKEMRELRAPLDQLLKKDAHWSWSQECQNAFERSKAILRSDLLLIHFDPTLPIVVAADASKNGIGAVISHRFEDGSEKAIAHASRALTKAERNYSQIEKEALAFIFAIKKFHQMIHGRKFTLLTDHKPLLAVFGSKKGIPVYTANRLQRWATTLLGYDFDIEYRATTNFGQADALSRLIAEQPSVDEDIVIAAITMEDDARRSLADAVRPLPVTASEVANATKRDTLRSATTRFINKQWPKQINDARLQQLFNRRDSLSIINGCLLTADRVIIPDALQSKVLHQLHTGHPGINRMEALARSYVYWPGIDKDIEAMVRHCQPCALALKDPVKTNLASWPIPEEPWSRIHIDYAGPFEGHYFLVVVDAHSKWPEIFMTDQFTASTTLKLLRQLFAQFGMPEVIVSNNGTQFTSTQFADFCKRNGIQHIFSPPYHPQSNGQAERFVDTFKRTMSKLRGEETTAEALQTFLLGYRTTPNATLSNRSPAEVLLGRRLRTSLDLIRPTSPTPLRRDNVMEYQFNRGHGARNRSFARGDFVLVRDHRSPQPQWTNGQILRRHGRVLYDVQVGSDVWRRQTNQLRRCHQVPDNAAEDRPLSTLLEDFNVQRIPPATVTLLSDTSANEQTVHREQNHNQQPTSPARSVRRSSRQCRAPRRLTIDPACTSYR</sequence>
<dbReference type="PROSITE" id="PS50878">
    <property type="entry name" value="RT_POL"/>
    <property type="match status" value="1"/>
</dbReference>
<evidence type="ECO:0000256" key="6">
    <source>
        <dbReference type="ARBA" id="ARBA00022801"/>
    </source>
</evidence>
<dbReference type="InterPro" id="IPR041588">
    <property type="entry name" value="Integrase_H2C2"/>
</dbReference>
<evidence type="ECO:0000256" key="3">
    <source>
        <dbReference type="ARBA" id="ARBA00022695"/>
    </source>
</evidence>
<dbReference type="SUPFAM" id="SSF56672">
    <property type="entry name" value="DNA/RNA polymerases"/>
    <property type="match status" value="1"/>
</dbReference>
<evidence type="ECO:0000256" key="2">
    <source>
        <dbReference type="ARBA" id="ARBA00022679"/>
    </source>
</evidence>
<feature type="compositionally biased region" description="Basic residues" evidence="8">
    <location>
        <begin position="743"/>
        <end position="755"/>
    </location>
</feature>
<dbReference type="GO" id="GO:0042575">
    <property type="term" value="C:DNA polymerase complex"/>
    <property type="evidence" value="ECO:0007669"/>
    <property type="project" value="UniProtKB-ARBA"/>
</dbReference>
<dbReference type="CDD" id="cd09274">
    <property type="entry name" value="RNase_HI_RT_Ty3"/>
    <property type="match status" value="1"/>
</dbReference>
<dbReference type="Proteomes" id="UP001608902">
    <property type="component" value="Unassembled WGS sequence"/>
</dbReference>
<evidence type="ECO:0000256" key="5">
    <source>
        <dbReference type="ARBA" id="ARBA00022759"/>
    </source>
</evidence>
<protein>
    <recommendedName>
        <fullName evidence="1">RNA-directed DNA polymerase</fullName>
        <ecNumber evidence="1">2.7.7.49</ecNumber>
    </recommendedName>
</protein>
<dbReference type="InterPro" id="IPR050951">
    <property type="entry name" value="Retrovirus_Pol_polyprotein"/>
</dbReference>
<accession>A0ABD6EM64</accession>
<keyword evidence="2" id="KW-0808">Transferase</keyword>
<keyword evidence="3" id="KW-0548">Nucleotidyltransferase</keyword>
<evidence type="ECO:0000313" key="11">
    <source>
        <dbReference type="EMBL" id="MFH4979239.1"/>
    </source>
</evidence>
<evidence type="ECO:0000259" key="10">
    <source>
        <dbReference type="PROSITE" id="PS50994"/>
    </source>
</evidence>
<keyword evidence="6" id="KW-0378">Hydrolase</keyword>
<dbReference type="Pfam" id="PF00078">
    <property type="entry name" value="RVT_1"/>
    <property type="match status" value="1"/>
</dbReference>
<dbReference type="PANTHER" id="PTHR37984">
    <property type="entry name" value="PROTEIN CBG26694"/>
    <property type="match status" value="1"/>
</dbReference>
<dbReference type="Pfam" id="PF00665">
    <property type="entry name" value="rve"/>
    <property type="match status" value="1"/>
</dbReference>
<reference evidence="11 12" key="1">
    <citation type="submission" date="2024-08" db="EMBL/GenBank/DDBJ databases">
        <title>Gnathostoma spinigerum genome.</title>
        <authorList>
            <person name="Gonzalez-Bertolin B."/>
            <person name="Monzon S."/>
            <person name="Zaballos A."/>
            <person name="Jimenez P."/>
            <person name="Dekumyoy P."/>
            <person name="Varona S."/>
            <person name="Cuesta I."/>
            <person name="Sumanam S."/>
            <person name="Adisakwattana P."/>
            <person name="Gasser R.B."/>
            <person name="Hernandez-Gonzalez A."/>
            <person name="Young N.D."/>
            <person name="Perteguer M.J."/>
        </authorList>
    </citation>
    <scope>NUCLEOTIDE SEQUENCE [LARGE SCALE GENOMIC DNA]</scope>
    <source>
        <strain evidence="11">AL3</strain>
        <tissue evidence="11">Liver</tissue>
    </source>
</reference>
<dbReference type="InterPro" id="IPR036397">
    <property type="entry name" value="RNaseH_sf"/>
</dbReference>
<dbReference type="InterPro" id="IPR041373">
    <property type="entry name" value="RT_RNaseH"/>
</dbReference>